<dbReference type="GO" id="GO:0016787">
    <property type="term" value="F:hydrolase activity"/>
    <property type="evidence" value="ECO:0007669"/>
    <property type="project" value="UniProtKB-KW"/>
</dbReference>
<dbReference type="InterPro" id="IPR027417">
    <property type="entry name" value="P-loop_NTPase"/>
</dbReference>
<dbReference type="KEGG" id="mym:A176_002939"/>
<dbReference type="PATRIC" id="fig|1297742.4.peg.2966"/>
<dbReference type="InterPro" id="IPR011545">
    <property type="entry name" value="DEAD/DEAH_box_helicase_dom"/>
</dbReference>
<dbReference type="PROSITE" id="PS51194">
    <property type="entry name" value="HELICASE_CTER"/>
    <property type="match status" value="1"/>
</dbReference>
<dbReference type="Pfam" id="PF00270">
    <property type="entry name" value="DEAD"/>
    <property type="match status" value="1"/>
</dbReference>
<keyword evidence="2" id="KW-0378">Hydrolase</keyword>
<protein>
    <submittedName>
        <fullName evidence="7">DEAD/DEAH box helicase domain protein</fullName>
    </submittedName>
</protein>
<sequence length="512" mass="56931">MKSTLPPHHGLPDSILNDPELVMRTDPETPSLTDVQYEALSQGAARGTSMLVVAPTSTGKTLIGVWALTTWLLNAPPRNAVYLVTHRALARQKFEELQALLCERYFQGDKHSIVLANGDTIEDGAGSVPTDPLNAPVLVATYEKYLAMLSGSGSPSDTSRHIIICDEIQIIGDEHRGRSIEVLLTMLRNARWGQFIGLSAVIDPRDAKDLSEWLGAKLVHVGQREKHLHYECRTLSRIRTFRTDRPELGIEEKTPPGPLGTEKTIAELKKNKSALPIVVFCMTRKRVDEAVRAYAQSLGMKIDDTHPLHPKLHEPTAAARNLSQFIPRRFAFHNAELMDDERRLVEDVLKNKALDIVFATSTLAAGVNFPFKTAVFDEWKRWNPKTKTRDPLPASEFQNMAGRVGRMGTAHSHGAIIFSSTGTFIDAQASNQYLQPDRATPLTPRITPTGFSQLALQLVSSGVCLNESDVAEFLSSTFSAMRERESNQTGLEHWRRAMAQSIQALREWGFLL</sequence>
<keyword evidence="1" id="KW-0547">Nucleotide-binding</keyword>
<evidence type="ECO:0000259" key="6">
    <source>
        <dbReference type="PROSITE" id="PS51194"/>
    </source>
</evidence>
<dbReference type="InterPro" id="IPR050474">
    <property type="entry name" value="Hel308_SKI2-like"/>
</dbReference>
<dbReference type="PANTHER" id="PTHR47961:SF10">
    <property type="entry name" value="ATP-DEPENDENT DNA HELICASE HEL308"/>
    <property type="match status" value="1"/>
</dbReference>
<dbReference type="AlphaFoldDB" id="A0A0H4XDC6"/>
<dbReference type="OrthoDB" id="9807155at2"/>
<evidence type="ECO:0000259" key="5">
    <source>
        <dbReference type="PROSITE" id="PS51192"/>
    </source>
</evidence>
<evidence type="ECO:0000256" key="3">
    <source>
        <dbReference type="ARBA" id="ARBA00022806"/>
    </source>
</evidence>
<dbReference type="PANTHER" id="PTHR47961">
    <property type="entry name" value="DNA POLYMERASE THETA, PUTATIVE (AFU_ORTHOLOGUE AFUA_1G05260)-RELATED"/>
    <property type="match status" value="1"/>
</dbReference>
<dbReference type="Pfam" id="PF00271">
    <property type="entry name" value="Helicase_C"/>
    <property type="match status" value="1"/>
</dbReference>
<dbReference type="eggNOG" id="COG1204">
    <property type="taxonomic scope" value="Bacteria"/>
</dbReference>
<dbReference type="InterPro" id="IPR001650">
    <property type="entry name" value="Helicase_C-like"/>
</dbReference>
<keyword evidence="4" id="KW-0067">ATP-binding</keyword>
<organism evidence="7 8">
    <name type="scientific">Pseudomyxococcus hansupus</name>
    <dbReference type="NCBI Taxonomy" id="1297742"/>
    <lineage>
        <taxon>Bacteria</taxon>
        <taxon>Pseudomonadati</taxon>
        <taxon>Myxococcota</taxon>
        <taxon>Myxococcia</taxon>
        <taxon>Myxococcales</taxon>
        <taxon>Cystobacterineae</taxon>
        <taxon>Myxococcaceae</taxon>
        <taxon>Pseudomyxococcus</taxon>
    </lineage>
</organism>
<dbReference type="PROSITE" id="PS51192">
    <property type="entry name" value="HELICASE_ATP_BIND_1"/>
    <property type="match status" value="1"/>
</dbReference>
<keyword evidence="8" id="KW-1185">Reference proteome</keyword>
<evidence type="ECO:0000256" key="4">
    <source>
        <dbReference type="ARBA" id="ARBA00022840"/>
    </source>
</evidence>
<dbReference type="SUPFAM" id="SSF52540">
    <property type="entry name" value="P-loop containing nucleoside triphosphate hydrolases"/>
    <property type="match status" value="1"/>
</dbReference>
<dbReference type="GO" id="GO:0004386">
    <property type="term" value="F:helicase activity"/>
    <property type="evidence" value="ECO:0007669"/>
    <property type="project" value="UniProtKB-KW"/>
</dbReference>
<keyword evidence="3 7" id="KW-0347">Helicase</keyword>
<feature type="domain" description="Helicase ATP-binding" evidence="5">
    <location>
        <begin position="41"/>
        <end position="220"/>
    </location>
</feature>
<proteinExistence type="predicted"/>
<evidence type="ECO:0000313" key="7">
    <source>
        <dbReference type="EMBL" id="AKQ66027.1"/>
    </source>
</evidence>
<dbReference type="Gene3D" id="3.40.50.300">
    <property type="entry name" value="P-loop containing nucleotide triphosphate hydrolases"/>
    <property type="match status" value="2"/>
</dbReference>
<evidence type="ECO:0000256" key="2">
    <source>
        <dbReference type="ARBA" id="ARBA00022801"/>
    </source>
</evidence>
<dbReference type="Proteomes" id="UP000009026">
    <property type="component" value="Chromosome"/>
</dbReference>
<gene>
    <name evidence="7" type="ORF">A176_002939</name>
</gene>
<dbReference type="EMBL" id="CP012109">
    <property type="protein sequence ID" value="AKQ66027.1"/>
    <property type="molecule type" value="Genomic_DNA"/>
</dbReference>
<feature type="domain" description="Helicase C-terminal" evidence="6">
    <location>
        <begin position="260"/>
        <end position="471"/>
    </location>
</feature>
<dbReference type="STRING" id="1297742.A176_002939"/>
<reference evidence="7 8" key="1">
    <citation type="journal article" date="2016" name="PLoS ONE">
        <title>Complete Genome Sequence and Comparative Genomics of a Novel Myxobacterium Myxococcus hansupus.</title>
        <authorList>
            <person name="Sharma G."/>
            <person name="Narwani T."/>
            <person name="Subramanian S."/>
        </authorList>
    </citation>
    <scope>NUCLEOTIDE SEQUENCE [LARGE SCALE GENOMIC DNA]</scope>
    <source>
        <strain evidence="8">mixupus</strain>
    </source>
</reference>
<dbReference type="GO" id="GO:0005524">
    <property type="term" value="F:ATP binding"/>
    <property type="evidence" value="ECO:0007669"/>
    <property type="project" value="UniProtKB-KW"/>
</dbReference>
<dbReference type="SMART" id="SM00490">
    <property type="entry name" value="HELICc"/>
    <property type="match status" value="1"/>
</dbReference>
<dbReference type="InterPro" id="IPR014001">
    <property type="entry name" value="Helicase_ATP-bd"/>
</dbReference>
<name>A0A0H4XDC6_9BACT</name>
<dbReference type="GO" id="GO:0003676">
    <property type="term" value="F:nucleic acid binding"/>
    <property type="evidence" value="ECO:0007669"/>
    <property type="project" value="InterPro"/>
</dbReference>
<evidence type="ECO:0000256" key="1">
    <source>
        <dbReference type="ARBA" id="ARBA00022741"/>
    </source>
</evidence>
<dbReference type="RefSeq" id="WP_002640786.1">
    <property type="nucleotide sequence ID" value="NZ_CP012109.1"/>
</dbReference>
<evidence type="ECO:0000313" key="8">
    <source>
        <dbReference type="Proteomes" id="UP000009026"/>
    </source>
</evidence>
<dbReference type="SMART" id="SM00487">
    <property type="entry name" value="DEXDc"/>
    <property type="match status" value="1"/>
</dbReference>
<accession>A0A0H4XDC6</accession>